<name>A0ABY3BQ07_9HYPH</name>
<evidence type="ECO:0000313" key="2">
    <source>
        <dbReference type="Proteomes" id="UP000319481"/>
    </source>
</evidence>
<reference evidence="1 2" key="1">
    <citation type="journal article" date="2019" name="Appl. Microbiol. Biotechnol.">
        <title>Differential efficiency of wild type rhizogenic strains for rol gene transformation of plants.</title>
        <authorList>
            <person name="Desmet S."/>
            <person name="De Keyser E."/>
            <person name="Van Vaerenbergh J."/>
            <person name="Baeyen S."/>
            <person name="Van Huylenbroeck J."/>
            <person name="Geelen D."/>
            <person name="Dhooghe E."/>
        </authorList>
    </citation>
    <scope>NUCLEOTIDE SEQUENCE [LARGE SCALE GENOMIC DNA]</scope>
    <source>
        <strain evidence="1 2">GBBC3283</strain>
    </source>
</reference>
<accession>A0ABY3BQ07</accession>
<protein>
    <submittedName>
        <fullName evidence="1">Uncharacterized protein</fullName>
    </submittedName>
</protein>
<dbReference type="Proteomes" id="UP000319481">
    <property type="component" value="Unassembled WGS sequence"/>
</dbReference>
<evidence type="ECO:0000313" key="1">
    <source>
        <dbReference type="EMBL" id="TRA93241.1"/>
    </source>
</evidence>
<sequence>MSTMAYGDVVHDCSVVYREPQGLSSVVRQRKSVTVEHVGRNRILIHLPRAGRAVWKSLTAKRIEVVTSDGRDLVAEWREVPGRD</sequence>
<comment type="caution">
    <text evidence="1">The sequence shown here is derived from an EMBL/GenBank/DDBJ whole genome shotgun (WGS) entry which is preliminary data.</text>
</comment>
<dbReference type="RefSeq" id="WP_142912723.1">
    <property type="nucleotide sequence ID" value="NZ_JAPZLP010000003.1"/>
</dbReference>
<keyword evidence="2" id="KW-1185">Reference proteome</keyword>
<dbReference type="EMBL" id="SGNZ01000005">
    <property type="protein sequence ID" value="TRA93241.1"/>
    <property type="molecule type" value="Genomic_DNA"/>
</dbReference>
<organism evidence="1 2">
    <name type="scientific">Agrobacterium salinitolerans</name>
    <dbReference type="NCBI Taxonomy" id="1183413"/>
    <lineage>
        <taxon>Bacteria</taxon>
        <taxon>Pseudomonadati</taxon>
        <taxon>Pseudomonadota</taxon>
        <taxon>Alphaproteobacteria</taxon>
        <taxon>Hyphomicrobiales</taxon>
        <taxon>Rhizobiaceae</taxon>
        <taxon>Rhizobium/Agrobacterium group</taxon>
        <taxon>Agrobacterium</taxon>
    </lineage>
</organism>
<proteinExistence type="predicted"/>
<gene>
    <name evidence="1" type="ORF">EXN23_11200</name>
</gene>